<keyword evidence="4 5" id="KW-0119">Carbohydrate metabolism</keyword>
<keyword evidence="11" id="KW-1185">Reference proteome</keyword>
<dbReference type="Gene3D" id="2.30.40.10">
    <property type="entry name" value="Urease, subunit C, domain 1"/>
    <property type="match status" value="1"/>
</dbReference>
<feature type="binding site" evidence="8">
    <location>
        <position position="194"/>
    </location>
    <ligand>
        <name>Zn(2+)</name>
        <dbReference type="ChEBI" id="CHEBI:29105"/>
    </ligand>
</feature>
<dbReference type="AlphaFoldDB" id="A0A1T5D2L2"/>
<keyword evidence="2 8" id="KW-0479">Metal-binding</keyword>
<feature type="binding site" evidence="7">
    <location>
        <begin position="298"/>
        <end position="300"/>
    </location>
    <ligand>
        <name>substrate</name>
    </ligand>
</feature>
<dbReference type="Proteomes" id="UP000190541">
    <property type="component" value="Unassembled WGS sequence"/>
</dbReference>
<evidence type="ECO:0000256" key="7">
    <source>
        <dbReference type="PIRSR" id="PIRSR038994-2"/>
    </source>
</evidence>
<evidence type="ECO:0000256" key="8">
    <source>
        <dbReference type="PIRSR" id="PIRSR038994-3"/>
    </source>
</evidence>
<protein>
    <submittedName>
        <fullName evidence="10">N-acetylglucosamine-6-phosphate deacetylase</fullName>
    </submittedName>
</protein>
<dbReference type="EMBL" id="FUYS01000005">
    <property type="protein sequence ID" value="SKB65998.1"/>
    <property type="molecule type" value="Genomic_DNA"/>
</dbReference>
<feature type="domain" description="Amidohydrolase-related" evidence="9">
    <location>
        <begin position="54"/>
        <end position="368"/>
    </location>
</feature>
<dbReference type="CDD" id="cd00854">
    <property type="entry name" value="NagA"/>
    <property type="match status" value="1"/>
</dbReference>
<evidence type="ECO:0000256" key="1">
    <source>
        <dbReference type="ARBA" id="ARBA00010716"/>
    </source>
</evidence>
<dbReference type="InterPro" id="IPR003764">
    <property type="entry name" value="GlcNAc_6-P_deAcase"/>
</dbReference>
<organism evidence="10 11">
    <name type="scientific">Parapedobacter luteus</name>
    <dbReference type="NCBI Taxonomy" id="623280"/>
    <lineage>
        <taxon>Bacteria</taxon>
        <taxon>Pseudomonadati</taxon>
        <taxon>Bacteroidota</taxon>
        <taxon>Sphingobacteriia</taxon>
        <taxon>Sphingobacteriales</taxon>
        <taxon>Sphingobacteriaceae</taxon>
        <taxon>Parapedobacter</taxon>
    </lineage>
</organism>
<sequence length="370" mass="39617">MAESCVAIINGTIFTGETFVDGKALLIKGSRVEGLLPPDKIPPEADIVDAMGNYVAPGFIDLQIYGGGGRLFSAETSEVSITDIANALVKSGTTSFMITMATNTMAVVNRALETLSEYRHPALLGLHLEGPYLNALRKGAHPEAYIREPDQSEIAGLLKKADGCLRMMTIAPEKFDKATVDLLIDHGVLLSAGHSNASYREAMTGFGQGIRAVTHLFNAMSPLHHRDPGLPGATFQSDSAMASIIADGIHVDYQVLSISKKLLGSRLFLITDAVAAVNEGTYIHVFKGDRYTLPDGTLSGSALTMMQAVANCVRHGGIPMDEALRMASLYPATFIGADDLGRIANGTVADLVIFDNHYTVRQVFLKGRHQ</sequence>
<dbReference type="Pfam" id="PF01979">
    <property type="entry name" value="Amidohydro_1"/>
    <property type="match status" value="1"/>
</dbReference>
<dbReference type="RefSeq" id="WP_079717243.1">
    <property type="nucleotide sequence ID" value="NZ_FUYS01000005.1"/>
</dbReference>
<feature type="active site" description="Proton donor/acceptor" evidence="6">
    <location>
        <position position="272"/>
    </location>
</feature>
<dbReference type="Gene3D" id="3.20.20.140">
    <property type="entry name" value="Metal-dependent hydrolases"/>
    <property type="match status" value="1"/>
</dbReference>
<dbReference type="GO" id="GO:0006046">
    <property type="term" value="P:N-acetylglucosamine catabolic process"/>
    <property type="evidence" value="ECO:0007669"/>
    <property type="project" value="TreeGrafter"/>
</dbReference>
<name>A0A1T5D2L2_9SPHI</name>
<dbReference type="GO" id="GO:0046872">
    <property type="term" value="F:metal ion binding"/>
    <property type="evidence" value="ECO:0007669"/>
    <property type="project" value="UniProtKB-KW"/>
</dbReference>
<dbReference type="InterPro" id="IPR011059">
    <property type="entry name" value="Metal-dep_hydrolase_composite"/>
</dbReference>
<evidence type="ECO:0000259" key="9">
    <source>
        <dbReference type="Pfam" id="PF01979"/>
    </source>
</evidence>
<dbReference type="SUPFAM" id="SSF51338">
    <property type="entry name" value="Composite domain of metallo-dependent hydrolases"/>
    <property type="match status" value="1"/>
</dbReference>
<dbReference type="PANTHER" id="PTHR11113">
    <property type="entry name" value="N-ACETYLGLUCOSAMINE-6-PHOSPHATE DEACETYLASE"/>
    <property type="match status" value="1"/>
</dbReference>
<feature type="binding site" evidence="7">
    <location>
        <position position="226"/>
    </location>
    <ligand>
        <name>substrate</name>
    </ligand>
</feature>
<comment type="cofactor">
    <cofactor evidence="8">
        <name>a divalent metal cation</name>
        <dbReference type="ChEBI" id="CHEBI:60240"/>
    </cofactor>
    <text evidence="8">Binds 1 divalent metal cation per subunit.</text>
</comment>
<dbReference type="InterPro" id="IPR032466">
    <property type="entry name" value="Metal_Hydrolase"/>
</dbReference>
<evidence type="ECO:0000313" key="11">
    <source>
        <dbReference type="Proteomes" id="UP000190541"/>
    </source>
</evidence>
<evidence type="ECO:0000256" key="6">
    <source>
        <dbReference type="PIRSR" id="PIRSR038994-1"/>
    </source>
</evidence>
<feature type="binding site" evidence="7">
    <location>
        <begin position="218"/>
        <end position="219"/>
    </location>
    <ligand>
        <name>substrate</name>
    </ligand>
</feature>
<dbReference type="PIRSF" id="PIRSF038994">
    <property type="entry name" value="NagA"/>
    <property type="match status" value="1"/>
</dbReference>
<evidence type="ECO:0000256" key="5">
    <source>
        <dbReference type="PIRNR" id="PIRNR038994"/>
    </source>
</evidence>
<dbReference type="PANTHER" id="PTHR11113:SF14">
    <property type="entry name" value="N-ACETYLGLUCOSAMINE-6-PHOSPHATE DEACETYLASE"/>
    <property type="match status" value="1"/>
</dbReference>
<dbReference type="GO" id="GO:0008448">
    <property type="term" value="F:N-acetylglucosamine-6-phosphate deacetylase activity"/>
    <property type="evidence" value="ECO:0007669"/>
    <property type="project" value="InterPro"/>
</dbReference>
<feature type="binding site" evidence="7">
    <location>
        <position position="250"/>
    </location>
    <ligand>
        <name>substrate</name>
    </ligand>
</feature>
<evidence type="ECO:0000256" key="4">
    <source>
        <dbReference type="ARBA" id="ARBA00023277"/>
    </source>
</evidence>
<feature type="binding site" evidence="8">
    <location>
        <position position="129"/>
    </location>
    <ligand>
        <name>Zn(2+)</name>
        <dbReference type="ChEBI" id="CHEBI:29105"/>
    </ligand>
</feature>
<feature type="binding site" evidence="7">
    <location>
        <position position="140"/>
    </location>
    <ligand>
        <name>substrate</name>
    </ligand>
</feature>
<gene>
    <name evidence="10" type="ORF">SAMN05660226_02581</name>
</gene>
<accession>A0A1T5D2L2</accession>
<feature type="binding site" evidence="8">
    <location>
        <position position="215"/>
    </location>
    <ligand>
        <name>Zn(2+)</name>
        <dbReference type="ChEBI" id="CHEBI:29105"/>
    </ligand>
</feature>
<dbReference type="OrthoDB" id="9776488at2"/>
<dbReference type="InterPro" id="IPR006680">
    <property type="entry name" value="Amidohydro-rel"/>
</dbReference>
<evidence type="ECO:0000256" key="3">
    <source>
        <dbReference type="ARBA" id="ARBA00022801"/>
    </source>
</evidence>
<evidence type="ECO:0000313" key="10">
    <source>
        <dbReference type="EMBL" id="SKB65998.1"/>
    </source>
</evidence>
<keyword evidence="3 5" id="KW-0378">Hydrolase</keyword>
<comment type="similarity">
    <text evidence="1 5">Belongs to the metallo-dependent hydrolases superfamily. NagA family.</text>
</comment>
<dbReference type="NCBIfam" id="TIGR00221">
    <property type="entry name" value="nagA"/>
    <property type="match status" value="1"/>
</dbReference>
<proteinExistence type="inferred from homology"/>
<evidence type="ECO:0000256" key="2">
    <source>
        <dbReference type="ARBA" id="ARBA00022723"/>
    </source>
</evidence>
<dbReference type="STRING" id="623280.SAMN05660226_02581"/>
<reference evidence="10 11" key="1">
    <citation type="submission" date="2017-02" db="EMBL/GenBank/DDBJ databases">
        <authorList>
            <person name="Peterson S.W."/>
        </authorList>
    </citation>
    <scope>NUCLEOTIDE SEQUENCE [LARGE SCALE GENOMIC DNA]</scope>
    <source>
        <strain evidence="10 11">DSM 22899</strain>
    </source>
</reference>
<dbReference type="SUPFAM" id="SSF51556">
    <property type="entry name" value="Metallo-dependent hydrolases"/>
    <property type="match status" value="1"/>
</dbReference>